<dbReference type="InterPro" id="IPR017871">
    <property type="entry name" value="ABC_transporter-like_CS"/>
</dbReference>
<evidence type="ECO:0000259" key="7">
    <source>
        <dbReference type="PROSITE" id="PS50893"/>
    </source>
</evidence>
<dbReference type="Gene3D" id="3.40.50.300">
    <property type="entry name" value="P-loop containing nucleotide triphosphate hydrolases"/>
    <property type="match status" value="1"/>
</dbReference>
<dbReference type="GO" id="GO:0005524">
    <property type="term" value="F:ATP binding"/>
    <property type="evidence" value="ECO:0007669"/>
    <property type="project" value="UniProtKB-KW"/>
</dbReference>
<comment type="caution">
    <text evidence="8">The sequence shown here is derived from an EMBL/GenBank/DDBJ whole genome shotgun (WGS) entry which is preliminary data.</text>
</comment>
<protein>
    <submittedName>
        <fullName evidence="8">ABC transporter ATP-binding protein</fullName>
    </submittedName>
</protein>
<gene>
    <name evidence="8" type="ORF">IDM40_09210</name>
</gene>
<keyword evidence="5" id="KW-0046">Antibiotic resistance</keyword>
<dbReference type="InterPro" id="IPR027417">
    <property type="entry name" value="P-loop_NTPase"/>
</dbReference>
<dbReference type="InterPro" id="IPR003593">
    <property type="entry name" value="AAA+_ATPase"/>
</dbReference>
<feature type="domain" description="ABC transporter" evidence="7">
    <location>
        <begin position="32"/>
        <end position="262"/>
    </location>
</feature>
<dbReference type="PROSITE" id="PS00211">
    <property type="entry name" value="ABC_TRANSPORTER_1"/>
    <property type="match status" value="1"/>
</dbReference>
<dbReference type="Proteomes" id="UP000806528">
    <property type="component" value="Unassembled WGS sequence"/>
</dbReference>
<evidence type="ECO:0000256" key="5">
    <source>
        <dbReference type="ARBA" id="ARBA00023251"/>
    </source>
</evidence>
<comment type="subcellular location">
    <subcellularLocation>
        <location evidence="1">Cell membrane</location>
        <topology evidence="1">Peripheral membrane protein</topology>
    </subcellularLocation>
</comment>
<dbReference type="SUPFAM" id="SSF52540">
    <property type="entry name" value="P-loop containing nucleoside triphosphate hydrolases"/>
    <property type="match status" value="1"/>
</dbReference>
<evidence type="ECO:0000256" key="2">
    <source>
        <dbReference type="ARBA" id="ARBA00022448"/>
    </source>
</evidence>
<keyword evidence="9" id="KW-1185">Reference proteome</keyword>
<dbReference type="CDD" id="cd03263">
    <property type="entry name" value="ABC_subfamily_A"/>
    <property type="match status" value="1"/>
</dbReference>
<dbReference type="InterPro" id="IPR050763">
    <property type="entry name" value="ABC_transporter_ATP-binding"/>
</dbReference>
<dbReference type="EMBL" id="JADBGI010000006">
    <property type="protein sequence ID" value="MBE2998882.1"/>
    <property type="molecule type" value="Genomic_DNA"/>
</dbReference>
<feature type="region of interest" description="Disordered" evidence="6">
    <location>
        <begin position="1"/>
        <end position="28"/>
    </location>
</feature>
<evidence type="ECO:0000313" key="8">
    <source>
        <dbReference type="EMBL" id="MBE2998882.1"/>
    </source>
</evidence>
<accession>A0ABR9P4W2</accession>
<evidence type="ECO:0000256" key="6">
    <source>
        <dbReference type="SAM" id="MobiDB-lite"/>
    </source>
</evidence>
<name>A0ABR9P4W2_9ACTN</name>
<keyword evidence="2" id="KW-0813">Transport</keyword>
<dbReference type="SMART" id="SM00382">
    <property type="entry name" value="AAA"/>
    <property type="match status" value="1"/>
</dbReference>
<evidence type="ECO:0000313" key="9">
    <source>
        <dbReference type="Proteomes" id="UP000806528"/>
    </source>
</evidence>
<evidence type="ECO:0000256" key="3">
    <source>
        <dbReference type="ARBA" id="ARBA00022741"/>
    </source>
</evidence>
<evidence type="ECO:0000256" key="4">
    <source>
        <dbReference type="ARBA" id="ARBA00022840"/>
    </source>
</evidence>
<keyword evidence="3" id="KW-0547">Nucleotide-binding</keyword>
<dbReference type="Pfam" id="PF00005">
    <property type="entry name" value="ABC_tran"/>
    <property type="match status" value="1"/>
</dbReference>
<sequence>MTPANHPPAPDRTPGDDPTHPPANATDTDLAVEIRGFVKRYTPRKGEPTTAVDRLDLHVEHGSIHGLLGPNGAGKTTTIETLVGLRAPTAGTVRVLGVDPRADRDHIRRAVAVQPQHAAVFNHQTVAELLRAWASFHPEPDDPDAVIERMGLTASRDVRVHRLSGGQRQRLLVGTALVSRPLLLVLDEPSTGLDPNAREDLWEAVRAYRADGGTVLLSTHSMEEAAALCDRISVLDHGRVAAEGTAESLIEEHAPGGTLADVFRTVTTRAAEGGEEAA</sequence>
<dbReference type="PANTHER" id="PTHR42711">
    <property type="entry name" value="ABC TRANSPORTER ATP-BINDING PROTEIN"/>
    <property type="match status" value="1"/>
</dbReference>
<feature type="compositionally biased region" description="Pro residues" evidence="6">
    <location>
        <begin position="1"/>
        <end position="11"/>
    </location>
</feature>
<keyword evidence="4 8" id="KW-0067">ATP-binding</keyword>
<dbReference type="RefSeq" id="WP_193121509.1">
    <property type="nucleotide sequence ID" value="NZ_JADBGI010000006.1"/>
</dbReference>
<dbReference type="InterPro" id="IPR003439">
    <property type="entry name" value="ABC_transporter-like_ATP-bd"/>
</dbReference>
<dbReference type="PANTHER" id="PTHR42711:SF16">
    <property type="entry name" value="ABC TRANSPORTER ATP-BINDING PROTEIN"/>
    <property type="match status" value="1"/>
</dbReference>
<proteinExistence type="predicted"/>
<reference evidence="8 9" key="1">
    <citation type="submission" date="2020-09" db="EMBL/GenBank/DDBJ databases">
        <title>Diversity and distribution of actinomycetes associated with coral in the coast of Hainan.</title>
        <authorList>
            <person name="Li F."/>
        </authorList>
    </citation>
    <scope>NUCLEOTIDE SEQUENCE [LARGE SCALE GENOMIC DNA]</scope>
    <source>
        <strain evidence="8 9">HNM0947</strain>
    </source>
</reference>
<dbReference type="PROSITE" id="PS50893">
    <property type="entry name" value="ABC_TRANSPORTER_2"/>
    <property type="match status" value="1"/>
</dbReference>
<organism evidence="8 9">
    <name type="scientific">Nocardiopsis coralli</name>
    <dbReference type="NCBI Taxonomy" id="2772213"/>
    <lineage>
        <taxon>Bacteria</taxon>
        <taxon>Bacillati</taxon>
        <taxon>Actinomycetota</taxon>
        <taxon>Actinomycetes</taxon>
        <taxon>Streptosporangiales</taxon>
        <taxon>Nocardiopsidaceae</taxon>
        <taxon>Nocardiopsis</taxon>
    </lineage>
</organism>
<evidence type="ECO:0000256" key="1">
    <source>
        <dbReference type="ARBA" id="ARBA00004202"/>
    </source>
</evidence>